<reference evidence="1 2" key="1">
    <citation type="submission" date="2022-11" db="EMBL/GenBank/DDBJ databases">
        <title>Genome Sequencing of Nocardia sp. ON39_IFM12276 and assembly.</title>
        <authorList>
            <person name="Shimojima M."/>
            <person name="Toyokawa M."/>
            <person name="Uesaka K."/>
        </authorList>
    </citation>
    <scope>NUCLEOTIDE SEQUENCE [LARGE SCALE GENOMIC DNA]</scope>
    <source>
        <strain evidence="1 2">IFM 12276</strain>
    </source>
</reference>
<evidence type="ECO:0000313" key="2">
    <source>
        <dbReference type="Proteomes" id="UP001317870"/>
    </source>
</evidence>
<proteinExistence type="predicted"/>
<dbReference type="EMBL" id="AP026978">
    <property type="protein sequence ID" value="BDU00974.1"/>
    <property type="molecule type" value="Genomic_DNA"/>
</dbReference>
<dbReference type="Proteomes" id="UP001317870">
    <property type="component" value="Chromosome"/>
</dbReference>
<accession>A0ABN6U779</accession>
<organism evidence="1 2">
    <name type="scientific">Nocardia sputorum</name>
    <dbReference type="NCBI Taxonomy" id="2984338"/>
    <lineage>
        <taxon>Bacteria</taxon>
        <taxon>Bacillati</taxon>
        <taxon>Actinomycetota</taxon>
        <taxon>Actinomycetes</taxon>
        <taxon>Mycobacteriales</taxon>
        <taxon>Nocardiaceae</taxon>
        <taxon>Nocardia</taxon>
    </lineage>
</organism>
<evidence type="ECO:0008006" key="3">
    <source>
        <dbReference type="Google" id="ProtNLM"/>
    </source>
</evidence>
<sequence length="327" mass="36964">MSCRKPTSPAVRTDSDEPVCLRCATVLFDICFGCSRYSGDGRYVAGGHRACPSCVGRFPACPQCGTLTRRGYACDCRTGRDHVWHYSYKPDPRFDGDGPLFLGLELEIIVPNYRYSECASLATEHLGRLGYLKQDSSIRPAGFELVTHPMSYRYAIDRFPWPLLEALEDLDCDTDSSVGLHVHASRDGFDSPAHIYRWMKLLYRNESAVSTIARRRSRYAPFDRMARARAKDTAKGPQHALGLERYQAINPYPRKTLELRVFASSLDVQRVQAALAFTTASIHYTRGLRIADVRTGGWEWSRFAAWVADHPDYQPLWAEMEDLACAC</sequence>
<name>A0ABN6U779_9NOCA</name>
<keyword evidence="2" id="KW-1185">Reference proteome</keyword>
<evidence type="ECO:0000313" key="1">
    <source>
        <dbReference type="EMBL" id="BDU00974.1"/>
    </source>
</evidence>
<gene>
    <name evidence="1" type="ORF">IFM12276_40020</name>
</gene>
<protein>
    <recommendedName>
        <fullName evidence="3">Amidoligase enzyme</fullName>
    </recommendedName>
</protein>